<dbReference type="PANTHER" id="PTHR40455">
    <property type="entry name" value="ANTITOXIN HIGA"/>
    <property type="match status" value="1"/>
</dbReference>
<dbReference type="Gene3D" id="1.10.260.40">
    <property type="entry name" value="lambda repressor-like DNA-binding domains"/>
    <property type="match status" value="1"/>
</dbReference>
<dbReference type="GO" id="GO:0001046">
    <property type="term" value="F:core promoter sequence-specific DNA binding"/>
    <property type="evidence" value="ECO:0007669"/>
    <property type="project" value="TreeGrafter"/>
</dbReference>
<dbReference type="InterPro" id="IPR039060">
    <property type="entry name" value="Antitox_HigA"/>
</dbReference>
<organism evidence="2 3">
    <name type="scientific">Draconibacterium orientale</name>
    <dbReference type="NCBI Taxonomy" id="1168034"/>
    <lineage>
        <taxon>Bacteria</taxon>
        <taxon>Pseudomonadati</taxon>
        <taxon>Bacteroidota</taxon>
        <taxon>Bacteroidia</taxon>
        <taxon>Marinilabiliales</taxon>
        <taxon>Prolixibacteraceae</taxon>
        <taxon>Draconibacterium</taxon>
    </lineage>
</organism>
<sequence length="163" mass="18649">MKNSIRYISINKGDMRALKYTVIKTEEQYNNYCNILEDLLSKASPALDDEIELLTLLIEKWDSEHSTFNDLDPIQLIKSLMEENNMKAVGLAKLLGLSKGTVSKILNYQKGLSKETIRKLSENFQVSQEAFNRPYKLKNEINRQFRDASLMNTKKDLGASLAV</sequence>
<evidence type="ECO:0000313" key="3">
    <source>
        <dbReference type="Proteomes" id="UP000181981"/>
    </source>
</evidence>
<dbReference type="PANTHER" id="PTHR40455:SF1">
    <property type="entry name" value="ANTITOXIN HIGA"/>
    <property type="match status" value="1"/>
</dbReference>
<dbReference type="AlphaFoldDB" id="A0A1I0H8I5"/>
<reference evidence="2 3" key="1">
    <citation type="submission" date="2016-10" db="EMBL/GenBank/DDBJ databases">
        <authorList>
            <person name="de Groot N.N."/>
        </authorList>
    </citation>
    <scope>NUCLEOTIDE SEQUENCE [LARGE SCALE GENOMIC DNA]</scope>
    <source>
        <strain evidence="2 3">DSM 25947</strain>
    </source>
</reference>
<feature type="domain" description="HTH cro/C1-type" evidence="1">
    <location>
        <begin position="77"/>
        <end position="131"/>
    </location>
</feature>
<dbReference type="EMBL" id="FOHT01000023">
    <property type="protein sequence ID" value="SET79208.1"/>
    <property type="molecule type" value="Genomic_DNA"/>
</dbReference>
<dbReference type="GO" id="GO:0006355">
    <property type="term" value="P:regulation of DNA-templated transcription"/>
    <property type="evidence" value="ECO:0007669"/>
    <property type="project" value="InterPro"/>
</dbReference>
<accession>A0A1I0H8I5</accession>
<evidence type="ECO:0000313" key="2">
    <source>
        <dbReference type="EMBL" id="SET79208.1"/>
    </source>
</evidence>
<dbReference type="RefSeq" id="WP_245749045.1">
    <property type="nucleotide sequence ID" value="NZ_FOHT01000023.1"/>
</dbReference>
<evidence type="ECO:0000259" key="1">
    <source>
        <dbReference type="PROSITE" id="PS50943"/>
    </source>
</evidence>
<protein>
    <submittedName>
        <fullName evidence="2">HTH-type transcriptional regulator / antitoxin HigA</fullName>
    </submittedName>
</protein>
<dbReference type="InterPro" id="IPR001387">
    <property type="entry name" value="Cro/C1-type_HTH"/>
</dbReference>
<dbReference type="InterPro" id="IPR010982">
    <property type="entry name" value="Lambda_DNA-bd_dom_sf"/>
</dbReference>
<name>A0A1I0H8I5_9BACT</name>
<gene>
    <name evidence="2" type="ORF">SAMN05444285_12371</name>
</gene>
<dbReference type="CDD" id="cd00093">
    <property type="entry name" value="HTH_XRE"/>
    <property type="match status" value="1"/>
</dbReference>
<dbReference type="Proteomes" id="UP000181981">
    <property type="component" value="Unassembled WGS sequence"/>
</dbReference>
<proteinExistence type="predicted"/>
<dbReference type="SUPFAM" id="SSF47413">
    <property type="entry name" value="lambda repressor-like DNA-binding domains"/>
    <property type="match status" value="1"/>
</dbReference>
<dbReference type="PROSITE" id="PS50943">
    <property type="entry name" value="HTH_CROC1"/>
    <property type="match status" value="1"/>
</dbReference>
<dbReference type="SMART" id="SM00530">
    <property type="entry name" value="HTH_XRE"/>
    <property type="match status" value="1"/>
</dbReference>
<dbReference type="Pfam" id="PF01381">
    <property type="entry name" value="HTH_3"/>
    <property type="match status" value="1"/>
</dbReference>